<gene>
    <name evidence="3" type="ORF">QCA50_009162</name>
</gene>
<dbReference type="Proteomes" id="UP001385951">
    <property type="component" value="Unassembled WGS sequence"/>
</dbReference>
<feature type="coiled-coil region" evidence="1">
    <location>
        <begin position="103"/>
        <end position="161"/>
    </location>
</feature>
<keyword evidence="1" id="KW-0175">Coiled coil</keyword>
<name>A0AAW0G3N4_9APHY</name>
<feature type="compositionally biased region" description="Polar residues" evidence="2">
    <location>
        <begin position="378"/>
        <end position="387"/>
    </location>
</feature>
<evidence type="ECO:0000256" key="2">
    <source>
        <dbReference type="SAM" id="MobiDB-lite"/>
    </source>
</evidence>
<feature type="compositionally biased region" description="Polar residues" evidence="2">
    <location>
        <begin position="63"/>
        <end position="76"/>
    </location>
</feature>
<organism evidence="3 4">
    <name type="scientific">Cerrena zonata</name>
    <dbReference type="NCBI Taxonomy" id="2478898"/>
    <lineage>
        <taxon>Eukaryota</taxon>
        <taxon>Fungi</taxon>
        <taxon>Dikarya</taxon>
        <taxon>Basidiomycota</taxon>
        <taxon>Agaricomycotina</taxon>
        <taxon>Agaricomycetes</taxon>
        <taxon>Polyporales</taxon>
        <taxon>Cerrenaceae</taxon>
        <taxon>Cerrena</taxon>
    </lineage>
</organism>
<proteinExistence type="predicted"/>
<evidence type="ECO:0000313" key="4">
    <source>
        <dbReference type="Proteomes" id="UP001385951"/>
    </source>
</evidence>
<sequence length="410" mass="46890">MSTEAEVDLKEELEVSRNIIRMLMKDLMKAENKIKELEVTAAVAAMNPTTPVPDHTAEEAVKRTSSSRWTTINEDSVPSEAEVPACSNVKLEFQEVPSADVIIEQLQAQCDQLLEERSGLQELANQAQDNSRRAKRYKEKNMSLKQEIDSMTLKYQESEVKLNSMFNAIASYIRLSDRSQKENHFSPKTFLKMRHNIQAPFHQEETVNLTNDSHDLVIPKQAQRLLKRPDRSPLRLRDDDGTMWSHPSGSHLLSLNPTYTYNTDDATAKYHMHPSIPQKNGFQTDVFCFHTQEGVWKYYGIFAYAGLKMVTLKQAREELLVPEETIELIKRRSGAPQHEWVDQMYTEGVFKILCVGLKRTGFNHHLLSVLNQTSRVTASIPETSRGGQSKRRNSSVSEEQVKEKRARGNK</sequence>
<feature type="coiled-coil region" evidence="1">
    <location>
        <begin position="20"/>
        <end position="47"/>
    </location>
</feature>
<evidence type="ECO:0000313" key="3">
    <source>
        <dbReference type="EMBL" id="KAK7687943.1"/>
    </source>
</evidence>
<reference evidence="3 4" key="1">
    <citation type="submission" date="2022-09" db="EMBL/GenBank/DDBJ databases">
        <authorList>
            <person name="Palmer J.M."/>
        </authorList>
    </citation>
    <scope>NUCLEOTIDE SEQUENCE [LARGE SCALE GENOMIC DNA]</scope>
    <source>
        <strain evidence="3 4">DSM 7382</strain>
    </source>
</reference>
<accession>A0AAW0G3N4</accession>
<evidence type="ECO:0000256" key="1">
    <source>
        <dbReference type="SAM" id="Coils"/>
    </source>
</evidence>
<dbReference type="AlphaFoldDB" id="A0AAW0G3N4"/>
<dbReference type="EMBL" id="JASBNA010000012">
    <property type="protein sequence ID" value="KAK7687943.1"/>
    <property type="molecule type" value="Genomic_DNA"/>
</dbReference>
<feature type="region of interest" description="Disordered" evidence="2">
    <location>
        <begin position="378"/>
        <end position="410"/>
    </location>
</feature>
<keyword evidence="4" id="KW-1185">Reference proteome</keyword>
<protein>
    <recommendedName>
        <fullName evidence="5">BEN domain-containing protein</fullName>
    </recommendedName>
</protein>
<evidence type="ECO:0008006" key="5">
    <source>
        <dbReference type="Google" id="ProtNLM"/>
    </source>
</evidence>
<feature type="region of interest" description="Disordered" evidence="2">
    <location>
        <begin position="48"/>
        <end position="76"/>
    </location>
</feature>
<comment type="caution">
    <text evidence="3">The sequence shown here is derived from an EMBL/GenBank/DDBJ whole genome shotgun (WGS) entry which is preliminary data.</text>
</comment>